<dbReference type="Gene3D" id="2.40.50.90">
    <property type="match status" value="5"/>
</dbReference>
<evidence type="ECO:0000256" key="1">
    <source>
        <dbReference type="ARBA" id="ARBA00004496"/>
    </source>
</evidence>
<dbReference type="GO" id="GO:0003723">
    <property type="term" value="F:RNA binding"/>
    <property type="evidence" value="ECO:0007669"/>
    <property type="project" value="UniProtKB-UniRule"/>
</dbReference>
<dbReference type="SUPFAM" id="SSF63748">
    <property type="entry name" value="Tudor/PWWP/MBT"/>
    <property type="match status" value="1"/>
</dbReference>
<feature type="domain" description="TNase-like" evidence="7">
    <location>
        <begin position="333"/>
        <end position="483"/>
    </location>
</feature>
<gene>
    <name evidence="8" type="ORF">L596_002347</name>
</gene>
<dbReference type="PROSITE" id="PS50304">
    <property type="entry name" value="TUDOR"/>
    <property type="match status" value="1"/>
</dbReference>
<dbReference type="PANTHER" id="PTHR12302">
    <property type="entry name" value="EBNA2 BINDING PROTEIN P100"/>
    <property type="match status" value="1"/>
</dbReference>
<evidence type="ECO:0000256" key="4">
    <source>
        <dbReference type="PIRNR" id="PIRNR017179"/>
    </source>
</evidence>
<dbReference type="SUPFAM" id="SSF50199">
    <property type="entry name" value="Staphylococcal nuclease"/>
    <property type="match status" value="5"/>
</dbReference>
<dbReference type="GO" id="GO:0031332">
    <property type="term" value="C:RNAi effector complex"/>
    <property type="evidence" value="ECO:0007669"/>
    <property type="project" value="InterPro"/>
</dbReference>
<dbReference type="SMART" id="SM00318">
    <property type="entry name" value="SNc"/>
    <property type="match status" value="4"/>
</dbReference>
<proteinExistence type="predicted"/>
<keyword evidence="3" id="KW-0677">Repeat</keyword>
<dbReference type="PANTHER" id="PTHR12302:SF2">
    <property type="entry name" value="STAPHYLOCOCCAL NUCLEASE DOMAIN-CONTAINING PROTEIN 1"/>
    <property type="match status" value="1"/>
</dbReference>
<dbReference type="FunFam" id="2.40.50.90:FF:000001">
    <property type="entry name" value="Staphylococcal nuclease domain-containing protein"/>
    <property type="match status" value="1"/>
</dbReference>
<evidence type="ECO:0000259" key="6">
    <source>
        <dbReference type="PROSITE" id="PS50304"/>
    </source>
</evidence>
<name>A0A4U8UPB9_STECR</name>
<dbReference type="InterPro" id="IPR035437">
    <property type="entry name" value="SNase_OB-fold_sf"/>
</dbReference>
<feature type="domain" description="TNase-like" evidence="7">
    <location>
        <begin position="15"/>
        <end position="161"/>
    </location>
</feature>
<evidence type="ECO:0000256" key="5">
    <source>
        <dbReference type="SAM" id="Coils"/>
    </source>
</evidence>
<dbReference type="InterPro" id="IPR016071">
    <property type="entry name" value="Staphylococal_nuclease_OB-fold"/>
</dbReference>
<dbReference type="GO" id="GO:0005829">
    <property type="term" value="C:cytosol"/>
    <property type="evidence" value="ECO:0007669"/>
    <property type="project" value="UniProtKB-UniRule"/>
</dbReference>
<keyword evidence="9" id="KW-1185">Reference proteome</keyword>
<dbReference type="SMART" id="SM00333">
    <property type="entry name" value="TUDOR"/>
    <property type="match status" value="1"/>
</dbReference>
<dbReference type="AlphaFoldDB" id="A0A4U8UPB9"/>
<dbReference type="InterPro" id="IPR016685">
    <property type="entry name" value="Silence_cplx_Nase-comp_TudorSN"/>
</dbReference>
<feature type="coiled-coil region" evidence="5">
    <location>
        <begin position="137"/>
        <end position="183"/>
    </location>
</feature>
<keyword evidence="5" id="KW-0175">Coiled coil</keyword>
<evidence type="ECO:0000313" key="9">
    <source>
        <dbReference type="Proteomes" id="UP000298663"/>
    </source>
</evidence>
<dbReference type="CDD" id="cd00175">
    <property type="entry name" value="SNc"/>
    <property type="match status" value="3"/>
</dbReference>
<dbReference type="PIRSF" id="PIRSF017179">
    <property type="entry name" value="RISC-Tudor-SN"/>
    <property type="match status" value="1"/>
</dbReference>
<feature type="domain" description="TNase-like" evidence="7">
    <location>
        <begin position="190"/>
        <end position="323"/>
    </location>
</feature>
<feature type="coiled-coil region" evidence="5">
    <location>
        <begin position="865"/>
        <end position="892"/>
    </location>
</feature>
<reference evidence="8 9" key="1">
    <citation type="journal article" date="2015" name="Genome Biol.">
        <title>Comparative genomics of Steinernema reveals deeply conserved gene regulatory networks.</title>
        <authorList>
            <person name="Dillman A.R."/>
            <person name="Macchietto M."/>
            <person name="Porter C.F."/>
            <person name="Rogers A."/>
            <person name="Williams B."/>
            <person name="Antoshechkin I."/>
            <person name="Lee M.M."/>
            <person name="Goodwin Z."/>
            <person name="Lu X."/>
            <person name="Lewis E.E."/>
            <person name="Goodrich-Blair H."/>
            <person name="Stock S.P."/>
            <person name="Adams B.J."/>
            <person name="Sternberg P.W."/>
            <person name="Mortazavi A."/>
        </authorList>
    </citation>
    <scope>NUCLEOTIDE SEQUENCE [LARGE SCALE GENOMIC DNA]</scope>
    <source>
        <strain evidence="8 9">ALL</strain>
    </source>
</reference>
<evidence type="ECO:0000313" key="8">
    <source>
        <dbReference type="EMBL" id="TMS34836.1"/>
    </source>
</evidence>
<dbReference type="EMBL" id="AZBU02000001">
    <property type="protein sequence ID" value="TMS34836.1"/>
    <property type="molecule type" value="Genomic_DNA"/>
</dbReference>
<dbReference type="GO" id="GO:0005634">
    <property type="term" value="C:nucleus"/>
    <property type="evidence" value="ECO:0007669"/>
    <property type="project" value="TreeGrafter"/>
</dbReference>
<reference evidence="8 9" key="2">
    <citation type="journal article" date="2019" name="G3 (Bethesda)">
        <title>Hybrid Assembly of the Genome of the Entomopathogenic Nematode Steinernema carpocapsae Identifies the X-Chromosome.</title>
        <authorList>
            <person name="Serra L."/>
            <person name="Macchietto M."/>
            <person name="Macias-Munoz A."/>
            <person name="McGill C.J."/>
            <person name="Rodriguez I.M."/>
            <person name="Rodriguez B."/>
            <person name="Murad R."/>
            <person name="Mortazavi A."/>
        </authorList>
    </citation>
    <scope>NUCLEOTIDE SEQUENCE [LARGE SCALE GENOMIC DNA]</scope>
    <source>
        <strain evidence="8 9">ALL</strain>
    </source>
</reference>
<evidence type="ECO:0000259" key="7">
    <source>
        <dbReference type="PROSITE" id="PS50830"/>
    </source>
</evidence>
<dbReference type="Pfam" id="PF00565">
    <property type="entry name" value="SNase"/>
    <property type="match status" value="5"/>
</dbReference>
<dbReference type="PROSITE" id="PS50830">
    <property type="entry name" value="TNASE_3"/>
    <property type="match status" value="4"/>
</dbReference>
<keyword evidence="2 4" id="KW-0963">Cytoplasm</keyword>
<evidence type="ECO:0000256" key="2">
    <source>
        <dbReference type="ARBA" id="ARBA00022490"/>
    </source>
</evidence>
<accession>A0A4U8UPB9</accession>
<feature type="domain" description="Tudor" evidence="6">
    <location>
        <begin position="729"/>
        <end position="787"/>
    </location>
</feature>
<dbReference type="GO" id="GO:0031047">
    <property type="term" value="P:regulatory ncRNA-mediated gene silencing"/>
    <property type="evidence" value="ECO:0007669"/>
    <property type="project" value="UniProtKB-UniRule"/>
</dbReference>
<feature type="domain" description="TNase-like" evidence="7">
    <location>
        <begin position="516"/>
        <end position="658"/>
    </location>
</feature>
<dbReference type="OrthoDB" id="10023235at2759"/>
<protein>
    <submittedName>
        <fullName evidence="8">Uncharacterized protein</fullName>
    </submittedName>
</protein>
<dbReference type="STRING" id="34508.A0A4U8UPB9"/>
<dbReference type="FunFam" id="2.30.30.140:FF:000018">
    <property type="entry name" value="Serine/threonine-protein kinase 31"/>
    <property type="match status" value="1"/>
</dbReference>
<dbReference type="GO" id="GO:0006402">
    <property type="term" value="P:mRNA catabolic process"/>
    <property type="evidence" value="ECO:0007669"/>
    <property type="project" value="UniProtKB-UniRule"/>
</dbReference>
<dbReference type="FunFam" id="2.40.50.90:FF:000002">
    <property type="entry name" value="Staphylococcal nuclease domain-containing protein"/>
    <property type="match status" value="1"/>
</dbReference>
<dbReference type="Pfam" id="PF00567">
    <property type="entry name" value="TUDOR"/>
    <property type="match status" value="1"/>
</dbReference>
<dbReference type="GO" id="GO:0004518">
    <property type="term" value="F:nuclease activity"/>
    <property type="evidence" value="ECO:0007669"/>
    <property type="project" value="TreeGrafter"/>
</dbReference>
<comment type="caution">
    <text evidence="8">The sequence shown here is derived from an EMBL/GenBank/DDBJ whole genome shotgun (WGS) entry which is preliminary data.</text>
</comment>
<organism evidence="8 9">
    <name type="scientific">Steinernema carpocapsae</name>
    <name type="common">Entomopathogenic nematode</name>
    <dbReference type="NCBI Taxonomy" id="34508"/>
    <lineage>
        <taxon>Eukaryota</taxon>
        <taxon>Metazoa</taxon>
        <taxon>Ecdysozoa</taxon>
        <taxon>Nematoda</taxon>
        <taxon>Chromadorea</taxon>
        <taxon>Rhabditida</taxon>
        <taxon>Tylenchina</taxon>
        <taxon>Panagrolaimomorpha</taxon>
        <taxon>Strongyloidoidea</taxon>
        <taxon>Steinernematidae</taxon>
        <taxon>Steinernema</taxon>
    </lineage>
</organism>
<dbReference type="InterPro" id="IPR002999">
    <property type="entry name" value="Tudor"/>
</dbReference>
<comment type="subcellular location">
    <subcellularLocation>
        <location evidence="1 4">Cytoplasm</location>
    </subcellularLocation>
</comment>
<evidence type="ECO:0000256" key="3">
    <source>
        <dbReference type="ARBA" id="ARBA00022737"/>
    </source>
</evidence>
<dbReference type="Gene3D" id="2.30.30.140">
    <property type="match status" value="1"/>
</dbReference>
<sequence length="904" mass="100624">MTDSAPQQTPAPAGAVKRGTVKQVLSGDALILQGPAVNGPPKEITVYLSNINVPRLAKRPAEGQPVSSDEPFAWEAREFLRQKVVGKTVSFVRDFTATSGREHGRIYLGGTSIENAENVNETGVAEGFFEVRTGKQIDEYAQKLLDLQEQAKSAKKGRWAFDEQQLKEKVRNVKWNIDDLRNLVDTYKHKPVKAVIEQIRDGSTVRAFLLPEFHYVTVMLSGVKAPAVRLGSEGRAEEYSEEAKFFVESRLLQREVEIILEGVSNNNFVGSVIHPKGNIAVLLLENGLAKCVDWSIGLATGGAPALRAAEKLAKDKKLRLWKHFKSVSSGDKKSFVAKVTEIGMGDSFFVQKDNGDEIKIFLASIRPPRNEAGQEKQSVGRQFRPLYDIPYMFEAREFLRKRLIGKKVNVCVDYVQPKSEQFPEKTCCTVTVGGQNVAEGLVSHGLAKVVRHRGDDENRSSHYDALLAAEAKAETGKKGMFAEGDPNEKGGVIRVQELTGDANRSKQFMPYLQRSTRPEGVVEFVSSGSRCRVYVPKETCIITFLLGGITCPRTARPGPGGKLIGESEPYAEEAMKFTRSKCLQHEVQIEVETMDKAGGFVGYMFVPNDKGGHNNLSELLVENGLASVHFTAERSHYYNQLNAAEERARRARLGIWKDFKEEKQIDALEQENAENVERKLNYKQVAVTEVAKDLLRFACQSYEEGPKIVQLMRDLQQEMNANAIAGSYTPRRNELAAAKFSQDKQWHRVRVEGAKAGMVDVYYIDFGNRETLPVDQMAALPSKFVTQAPGAQEYQLALVGVPNDPHYAAETIAAFENLVFSNSNILLNVEYKAGNTEYATLSIDADGTKSDIGKTLVMEGNALAEQRREKRLQTLVSEYTEAEQKARRARKNIWEYGDFTGSEV</sequence>
<dbReference type="Proteomes" id="UP000298663">
    <property type="component" value="Unassembled WGS sequence"/>
</dbReference>